<dbReference type="RefSeq" id="WP_211343295.1">
    <property type="nucleotide sequence ID" value="NZ_RBWU01000008.1"/>
</dbReference>
<name>A0A495Q9L2_9ACTN</name>
<evidence type="ECO:0000313" key="3">
    <source>
        <dbReference type="Proteomes" id="UP000274601"/>
    </source>
</evidence>
<dbReference type="InterPro" id="IPR038153">
    <property type="entry name" value="EvaA-like_sf"/>
</dbReference>
<dbReference type="Gene3D" id="3.90.79.40">
    <property type="entry name" value="EvaA sugar 2,3-dehydratase subunit"/>
    <property type="match status" value="2"/>
</dbReference>
<comment type="caution">
    <text evidence="2">The sequence shown here is derived from an EMBL/GenBank/DDBJ whole genome shotgun (WGS) entry which is preliminary data.</text>
</comment>
<dbReference type="GO" id="GO:0016829">
    <property type="term" value="F:lyase activity"/>
    <property type="evidence" value="ECO:0007669"/>
    <property type="project" value="InterPro"/>
</dbReference>
<dbReference type="Pfam" id="PF03559">
    <property type="entry name" value="Hexose_dehydrat"/>
    <property type="match status" value="2"/>
</dbReference>
<proteinExistence type="predicted"/>
<evidence type="ECO:0000259" key="1">
    <source>
        <dbReference type="Pfam" id="PF03559"/>
    </source>
</evidence>
<reference evidence="2 3" key="1">
    <citation type="submission" date="2018-10" db="EMBL/GenBank/DDBJ databases">
        <title>Genomic Encyclopedia of Archaeal and Bacterial Type Strains, Phase II (KMG-II): from individual species to whole genera.</title>
        <authorList>
            <person name="Goeker M."/>
        </authorList>
    </citation>
    <scope>NUCLEOTIDE SEQUENCE [LARGE SCALE GENOMIC DNA]</scope>
    <source>
        <strain evidence="2 3">DSM 43383</strain>
    </source>
</reference>
<organism evidence="2 3">
    <name type="scientific">Actinomadura pelletieri DSM 43383</name>
    <dbReference type="NCBI Taxonomy" id="1120940"/>
    <lineage>
        <taxon>Bacteria</taxon>
        <taxon>Bacillati</taxon>
        <taxon>Actinomycetota</taxon>
        <taxon>Actinomycetes</taxon>
        <taxon>Streptosporangiales</taxon>
        <taxon>Thermomonosporaceae</taxon>
        <taxon>Actinomadura</taxon>
    </lineage>
</organism>
<keyword evidence="3" id="KW-1185">Reference proteome</keyword>
<feature type="domain" description="dTDP-4-dehydro-6-deoxy-alpha-D-glucopyranose 2,3-dehydratase" evidence="1">
    <location>
        <begin position="260"/>
        <end position="457"/>
    </location>
</feature>
<evidence type="ECO:0000313" key="2">
    <source>
        <dbReference type="EMBL" id="RKS68183.1"/>
    </source>
</evidence>
<dbReference type="InterPro" id="IPR005212">
    <property type="entry name" value="EvaA-like"/>
</dbReference>
<feature type="domain" description="dTDP-4-dehydro-6-deoxy-alpha-D-glucopyranose 2,3-dehydratase" evidence="1">
    <location>
        <begin position="18"/>
        <end position="217"/>
    </location>
</feature>
<protein>
    <submittedName>
        <fullName evidence="2">Oxidase EvaA</fullName>
    </submittedName>
</protein>
<dbReference type="Proteomes" id="UP000274601">
    <property type="component" value="Unassembled WGS sequence"/>
</dbReference>
<gene>
    <name evidence="2" type="ORF">BZB76_6431</name>
</gene>
<dbReference type="EMBL" id="RBWU01000008">
    <property type="protein sequence ID" value="RKS68183.1"/>
    <property type="molecule type" value="Genomic_DNA"/>
</dbReference>
<dbReference type="AlphaFoldDB" id="A0A495Q9L2"/>
<accession>A0A495Q9L2</accession>
<sequence length="461" mass="51559">MNVGEPATVGGGRTRLPAEFGDWWAERRAAHRFEVTGIPFEELDGWRFEPGGNLVHESGRFFTVEGLRVRGEDGSGWDQPILHQPEIGILGLLVKDVCGVPHCLMQAKMEPGNVNGLQLSPTVQATRSNYTRVHGGGRTRYLEHFWGPRRGRVLVDVLQSEQGAWFWQKHNRNMIVEVDGDVPEHPDFRWLPLPEVLRLLSVEDLVNMDSRTVLGCLPRDLLPAWSLARADLGSVDAFGAALRRSYGAAGRPLSAVTSQRELETWLLDAKSRGRWETRLIPLSEASGCDRDRDAITVGDVPFRIIAVRVRAGSREVTQWSQPMLEPHEQRRAAFLARSTRGILHLLVQARFEPGLLAKVELAPTVLLPSPDALAGPAPFLHQVVSADPARIRFDASLSEEGGRFYHARTRYQVIEVGEDFPLEVPESHAWMTVHQLMELVRHGQYLNVEARTLLACLHGLT</sequence>